<evidence type="ECO:0000256" key="1">
    <source>
        <dbReference type="SAM" id="Coils"/>
    </source>
</evidence>
<name>A0A422Q777_9TRYP</name>
<accession>A0A422Q777</accession>
<dbReference type="Proteomes" id="UP000284403">
    <property type="component" value="Unassembled WGS sequence"/>
</dbReference>
<dbReference type="AlphaFoldDB" id="A0A422Q777"/>
<feature type="coiled-coil region" evidence="1">
    <location>
        <begin position="82"/>
        <end position="141"/>
    </location>
</feature>
<proteinExistence type="predicted"/>
<keyword evidence="1" id="KW-0175">Coiled coil</keyword>
<keyword evidence="4" id="KW-1185">Reference proteome</keyword>
<gene>
    <name evidence="3" type="ORF">Tco025E_02068</name>
</gene>
<comment type="caution">
    <text evidence="3">The sequence shown here is derived from an EMBL/GenBank/DDBJ whole genome shotgun (WGS) entry which is preliminary data.</text>
</comment>
<feature type="region of interest" description="Disordered" evidence="2">
    <location>
        <begin position="430"/>
        <end position="472"/>
    </location>
</feature>
<evidence type="ECO:0000313" key="3">
    <source>
        <dbReference type="EMBL" id="RNF25813.1"/>
    </source>
</evidence>
<protein>
    <submittedName>
        <fullName evidence="3">Uncharacterized protein</fullName>
    </submittedName>
</protein>
<dbReference type="GeneID" id="40315679"/>
<dbReference type="RefSeq" id="XP_029231019.1">
    <property type="nucleotide sequence ID" value="XM_029369003.1"/>
</dbReference>
<dbReference type="EMBL" id="MKKU01000071">
    <property type="protein sequence ID" value="RNF25813.1"/>
    <property type="molecule type" value="Genomic_DNA"/>
</dbReference>
<dbReference type="OrthoDB" id="268041at2759"/>
<reference evidence="3 4" key="1">
    <citation type="journal article" date="2018" name="BMC Genomics">
        <title>Genomic comparison of Trypanosoma conorhini and Trypanosoma rangeli to Trypanosoma cruzi strains of high and low virulence.</title>
        <authorList>
            <person name="Bradwell K.R."/>
            <person name="Koparde V.N."/>
            <person name="Matveyev A.V."/>
            <person name="Serrano M.G."/>
            <person name="Alves J.M."/>
            <person name="Parikh H."/>
            <person name="Huang B."/>
            <person name="Lee V."/>
            <person name="Espinosa-Alvarez O."/>
            <person name="Ortiz P.A."/>
            <person name="Costa-Martins A.G."/>
            <person name="Teixeira M.M."/>
            <person name="Buck G.A."/>
        </authorList>
    </citation>
    <scope>NUCLEOTIDE SEQUENCE [LARGE SCALE GENOMIC DNA]</scope>
    <source>
        <strain evidence="3 4">025E</strain>
    </source>
</reference>
<feature type="compositionally biased region" description="Polar residues" evidence="2">
    <location>
        <begin position="439"/>
        <end position="456"/>
    </location>
</feature>
<dbReference type="Gene3D" id="1.20.920.20">
    <property type="match status" value="1"/>
</dbReference>
<sequence>MRARGNSALSASTLSPEETHRGIKTFLRSIDEPVLSGSLVAYEFLDSAHDFHWSLARVLKLGEHHALLQRWRVENGSYADVLDALQKEKERKMEEVRHCQRILSEQREELAMVRRDTEAQVERTKEEVENARRALAEVEEVWLHEAFNARLPSAGLCLALEASIAILNSDGEEEQAKGWEELRTVVRDPTFIRRLLEYCPALAKGADARQGIVNDYHPRLLKLREQILRPSVNILPATPTALESLICDWALAQLNAFIVYPEIEKSQARANEIGEAINNNIRRMKLLDTQIKHNAEQQHIYNEGYGVVKGKNISNATCLTFMEASDIAPITVPRSSITAAVSASNTSNAGVAVVTHEEAKRLLARASMHRPLLYAALDTALEKVQHMKNKDTDNATLIQQLRDENGVVRKQNNDMAKLLNTAKTELNQVQQELDKKQTPRQASTRGVHQTIHTPPGTTRRRLSQTRGKQTPS</sequence>
<evidence type="ECO:0000313" key="4">
    <source>
        <dbReference type="Proteomes" id="UP000284403"/>
    </source>
</evidence>
<evidence type="ECO:0000256" key="2">
    <source>
        <dbReference type="SAM" id="MobiDB-lite"/>
    </source>
</evidence>
<organism evidence="3 4">
    <name type="scientific">Trypanosoma conorhini</name>
    <dbReference type="NCBI Taxonomy" id="83891"/>
    <lineage>
        <taxon>Eukaryota</taxon>
        <taxon>Discoba</taxon>
        <taxon>Euglenozoa</taxon>
        <taxon>Kinetoplastea</taxon>
        <taxon>Metakinetoplastina</taxon>
        <taxon>Trypanosomatida</taxon>
        <taxon>Trypanosomatidae</taxon>
        <taxon>Trypanosoma</taxon>
    </lineage>
</organism>